<dbReference type="InterPro" id="IPR037047">
    <property type="entry name" value="PITH_dom_sf"/>
</dbReference>
<gene>
    <name evidence="4" type="ORF">GOCE00092_LOCUS17837</name>
</gene>
<sequence length="192" mass="20790">MFPSAATAQAAAAAGGGGPSPPPSDTGEMMDLSSKIDNSDCYARNEAAGYPFTNLFIGDTRLGCKSDADEQLILHISFQEFVKVHSIKLTEFNSGLNPEENPTKIHLYVNRENLGFEDADQVDPTQTLELTAAELKETADPIMLKFVKFQRVKSLTFFIEDNGGGDVSALGAMKLFGRTVATTNMNDFKKQG</sequence>
<dbReference type="GO" id="GO:0005737">
    <property type="term" value="C:cytoplasm"/>
    <property type="evidence" value="ECO:0007669"/>
    <property type="project" value="UniProtKB-ARBA"/>
</dbReference>
<dbReference type="SUPFAM" id="SSF49785">
    <property type="entry name" value="Galactose-binding domain-like"/>
    <property type="match status" value="1"/>
</dbReference>
<proteinExistence type="predicted"/>
<accession>A0A7S1VA43</accession>
<evidence type="ECO:0000256" key="2">
    <source>
        <dbReference type="SAM" id="MobiDB-lite"/>
    </source>
</evidence>
<dbReference type="InterPro" id="IPR010400">
    <property type="entry name" value="PITH_dom"/>
</dbReference>
<protein>
    <recommendedName>
        <fullName evidence="3">PITH domain-containing protein</fullName>
    </recommendedName>
</protein>
<dbReference type="Gene3D" id="2.60.120.470">
    <property type="entry name" value="PITH domain"/>
    <property type="match status" value="1"/>
</dbReference>
<feature type="compositionally biased region" description="Low complexity" evidence="2">
    <location>
        <begin position="1"/>
        <end position="13"/>
    </location>
</feature>
<dbReference type="EMBL" id="HBGK01034501">
    <property type="protein sequence ID" value="CAD9293007.1"/>
    <property type="molecule type" value="Transcribed_RNA"/>
</dbReference>
<dbReference type="InterPro" id="IPR008979">
    <property type="entry name" value="Galactose-bd-like_sf"/>
</dbReference>
<keyword evidence="1" id="KW-1015">Disulfide bond</keyword>
<dbReference type="PROSITE" id="PS51532">
    <property type="entry name" value="PITH"/>
    <property type="match status" value="1"/>
</dbReference>
<organism evidence="4">
    <name type="scientific">Grammatophora oceanica</name>
    <dbReference type="NCBI Taxonomy" id="210454"/>
    <lineage>
        <taxon>Eukaryota</taxon>
        <taxon>Sar</taxon>
        <taxon>Stramenopiles</taxon>
        <taxon>Ochrophyta</taxon>
        <taxon>Bacillariophyta</taxon>
        <taxon>Fragilariophyceae</taxon>
        <taxon>Fragilariophycidae</taxon>
        <taxon>Rhabdonematales</taxon>
        <taxon>Grammatophoraceae</taxon>
        <taxon>Grammatophora</taxon>
    </lineage>
</organism>
<name>A0A7S1VA43_9STRA</name>
<feature type="region of interest" description="Disordered" evidence="2">
    <location>
        <begin position="1"/>
        <end position="33"/>
    </location>
</feature>
<dbReference type="AlphaFoldDB" id="A0A7S1VA43"/>
<dbReference type="PANTHER" id="PTHR46115">
    <property type="entry name" value="THIOREDOXIN-LIKE PROTEIN 1"/>
    <property type="match status" value="1"/>
</dbReference>
<evidence type="ECO:0000259" key="3">
    <source>
        <dbReference type="PROSITE" id="PS51532"/>
    </source>
</evidence>
<feature type="domain" description="PITH" evidence="3">
    <location>
        <begin position="21"/>
        <end position="192"/>
    </location>
</feature>
<reference evidence="4" key="1">
    <citation type="submission" date="2021-01" db="EMBL/GenBank/DDBJ databases">
        <authorList>
            <person name="Corre E."/>
            <person name="Pelletier E."/>
            <person name="Niang G."/>
            <person name="Scheremetjew M."/>
            <person name="Finn R."/>
            <person name="Kale V."/>
            <person name="Holt S."/>
            <person name="Cochrane G."/>
            <person name="Meng A."/>
            <person name="Brown T."/>
            <person name="Cohen L."/>
        </authorList>
    </citation>
    <scope>NUCLEOTIDE SEQUENCE</scope>
    <source>
        <strain evidence="4">CCMP 410</strain>
    </source>
</reference>
<evidence type="ECO:0000256" key="1">
    <source>
        <dbReference type="ARBA" id="ARBA00023157"/>
    </source>
</evidence>
<evidence type="ECO:0000313" key="4">
    <source>
        <dbReference type="EMBL" id="CAD9293007.1"/>
    </source>
</evidence>
<dbReference type="Pfam" id="PF06201">
    <property type="entry name" value="PITH"/>
    <property type="match status" value="1"/>
</dbReference>